<dbReference type="EMBL" id="LGTZ01000252">
    <property type="protein sequence ID" value="OJD26243.1"/>
    <property type="molecule type" value="Genomic_DNA"/>
</dbReference>
<evidence type="ECO:0000313" key="3">
    <source>
        <dbReference type="Proteomes" id="UP000242791"/>
    </source>
</evidence>
<name>A0A1J9R1G8_9EURO</name>
<keyword evidence="1" id="KW-0040">ANK repeat</keyword>
<dbReference type="InterPro" id="IPR002110">
    <property type="entry name" value="Ankyrin_rpt"/>
</dbReference>
<dbReference type="AlphaFoldDB" id="A0A1J9R1G8"/>
<evidence type="ECO:0000256" key="1">
    <source>
        <dbReference type="PROSITE-ProRule" id="PRU00023"/>
    </source>
</evidence>
<evidence type="ECO:0000313" key="2">
    <source>
        <dbReference type="EMBL" id="OJD26243.1"/>
    </source>
</evidence>
<dbReference type="PROSITE" id="PS50297">
    <property type="entry name" value="ANK_REP_REGION"/>
    <property type="match status" value="1"/>
</dbReference>
<dbReference type="STRING" id="1658174.A0A1J9R1G8"/>
<comment type="caution">
    <text evidence="2">The sequence shown here is derived from an EMBL/GenBank/DDBJ whole genome shotgun (WGS) entry which is preliminary data.</text>
</comment>
<sequence>MAMVPILAAMVRYLTEEVQKPDNCCSESAVSKAFDLGGKRKEGRLLDILSEDSSLRDREDGSGMTPLGYALEDGKASVVRLLLANGADPDKPMGETMNFQGEVVKLLINAGPLLDARDDNGKTTRDLADTVSNPEIKKQIKNAIEPPLRKGGGKGRLQNYMTKWVVGVLAKSKTWRALGSIFKFASRYFLGIAPSASYYPEEELDEEQPETGEDFKNNTYVNEVAEKAAALKDDPNNWLKSPSQLQGLATVALYKPILYCGTY</sequence>
<dbReference type="Pfam" id="PF00023">
    <property type="entry name" value="Ank"/>
    <property type="match status" value="1"/>
</dbReference>
<protein>
    <submittedName>
        <fullName evidence="2">Uncharacterized protein</fullName>
    </submittedName>
</protein>
<dbReference type="InterPro" id="IPR036770">
    <property type="entry name" value="Ankyrin_rpt-contain_sf"/>
</dbReference>
<feature type="repeat" description="ANK" evidence="1">
    <location>
        <begin position="62"/>
        <end position="90"/>
    </location>
</feature>
<dbReference type="PROSITE" id="PS50088">
    <property type="entry name" value="ANK_REPEAT"/>
    <property type="match status" value="1"/>
</dbReference>
<gene>
    <name evidence="2" type="ORF">ACJ73_02379</name>
</gene>
<proteinExistence type="predicted"/>
<reference evidence="2 3" key="1">
    <citation type="submission" date="2015-08" db="EMBL/GenBank/DDBJ databases">
        <title>Emmonsia species relationships and genome sequence.</title>
        <authorList>
            <person name="Cuomo C.A."/>
            <person name="Schwartz I.S."/>
            <person name="Kenyon C."/>
            <person name="De Hoog G.S."/>
            <person name="Govender N.P."/>
            <person name="Botha A."/>
            <person name="Moreno L."/>
            <person name="De Vries M."/>
            <person name="Munoz J.F."/>
            <person name="Stielow J.B."/>
        </authorList>
    </citation>
    <scope>NUCLEOTIDE SEQUENCE [LARGE SCALE GENOMIC DNA]</scope>
    <source>
        <strain evidence="2 3">EI222</strain>
    </source>
</reference>
<dbReference type="SMART" id="SM00248">
    <property type="entry name" value="ANK"/>
    <property type="match status" value="1"/>
</dbReference>
<dbReference type="Gene3D" id="1.25.40.20">
    <property type="entry name" value="Ankyrin repeat-containing domain"/>
    <property type="match status" value="1"/>
</dbReference>
<keyword evidence="3" id="KW-1185">Reference proteome</keyword>
<dbReference type="VEuPathDB" id="FungiDB:ACJ73_02379"/>
<accession>A0A1J9R1G8</accession>
<dbReference type="OrthoDB" id="2142040at2759"/>
<dbReference type="SUPFAM" id="SSF48403">
    <property type="entry name" value="Ankyrin repeat"/>
    <property type="match status" value="1"/>
</dbReference>
<dbReference type="Proteomes" id="UP000242791">
    <property type="component" value="Unassembled WGS sequence"/>
</dbReference>
<organism evidence="2 3">
    <name type="scientific">Blastomyces percursus</name>
    <dbReference type="NCBI Taxonomy" id="1658174"/>
    <lineage>
        <taxon>Eukaryota</taxon>
        <taxon>Fungi</taxon>
        <taxon>Dikarya</taxon>
        <taxon>Ascomycota</taxon>
        <taxon>Pezizomycotina</taxon>
        <taxon>Eurotiomycetes</taxon>
        <taxon>Eurotiomycetidae</taxon>
        <taxon>Onygenales</taxon>
        <taxon>Ajellomycetaceae</taxon>
        <taxon>Blastomyces</taxon>
    </lineage>
</organism>